<comment type="caution">
    <text evidence="1">The sequence shown here is derived from an EMBL/GenBank/DDBJ whole genome shotgun (WGS) entry which is preliminary data.</text>
</comment>
<organism evidence="1 2">
    <name type="scientific">Clostridium paraputrificum</name>
    <dbReference type="NCBI Taxonomy" id="29363"/>
    <lineage>
        <taxon>Bacteria</taxon>
        <taxon>Bacillati</taxon>
        <taxon>Bacillota</taxon>
        <taxon>Clostridia</taxon>
        <taxon>Eubacteriales</taxon>
        <taxon>Clostridiaceae</taxon>
        <taxon>Clostridium</taxon>
    </lineage>
</organism>
<sequence length="63" mass="7223">MAKSKPLYKVTITPMCKEEEERFQDLVADEVARFVADLLPKDIMVKLGEEIGQRLDGKRENSI</sequence>
<protein>
    <submittedName>
        <fullName evidence="1">Uncharacterized protein</fullName>
    </submittedName>
</protein>
<keyword evidence="2" id="KW-1185">Reference proteome</keyword>
<dbReference type="AlphaFoldDB" id="A0A174CT83"/>
<reference evidence="1 2" key="1">
    <citation type="submission" date="2016-06" db="EMBL/GenBank/DDBJ databases">
        <authorList>
            <person name="Kjaerup R.B."/>
            <person name="Dalgaard T.S."/>
            <person name="Juul-Madsen H.R."/>
        </authorList>
    </citation>
    <scope>NUCLEOTIDE SEQUENCE [LARGE SCALE GENOMIC DNA]</scope>
    <source>
        <strain evidence="1 2">373-A1</strain>
    </source>
</reference>
<proteinExistence type="predicted"/>
<evidence type="ECO:0000313" key="2">
    <source>
        <dbReference type="Proteomes" id="UP000092714"/>
    </source>
</evidence>
<dbReference type="RefSeq" id="WP_049179009.1">
    <property type="nucleotide sequence ID" value="NZ_CABHIH010000001.1"/>
</dbReference>
<dbReference type="EMBL" id="MAPZ01000010">
    <property type="protein sequence ID" value="OBY11885.1"/>
    <property type="molecule type" value="Genomic_DNA"/>
</dbReference>
<name>A0A174CT83_9CLOT</name>
<dbReference type="Proteomes" id="UP000092714">
    <property type="component" value="Unassembled WGS sequence"/>
</dbReference>
<gene>
    <name evidence="1" type="ORF">CP373A1_02885</name>
</gene>
<accession>A0A174CT83</accession>
<evidence type="ECO:0000313" key="1">
    <source>
        <dbReference type="EMBL" id="OBY11885.1"/>
    </source>
</evidence>